<dbReference type="EMBL" id="CP002780">
    <property type="protein sequence ID" value="AEG58694.1"/>
    <property type="molecule type" value="Genomic_DNA"/>
</dbReference>
<dbReference type="OrthoDB" id="2936579at2"/>
<keyword evidence="1" id="KW-0472">Membrane</keyword>
<dbReference type="AlphaFoldDB" id="F6DQX0"/>
<dbReference type="KEGG" id="dru:Desru_0404"/>
<dbReference type="RefSeq" id="WP_013840469.1">
    <property type="nucleotide sequence ID" value="NC_015589.1"/>
</dbReference>
<name>F6DQX0_DESRL</name>
<reference evidence="3" key="1">
    <citation type="submission" date="2011-05" db="EMBL/GenBank/DDBJ databases">
        <title>Complete sequence of Desulfotomaculum ruminis DSM 2154.</title>
        <authorList>
            <person name="Lucas S."/>
            <person name="Copeland A."/>
            <person name="Lapidus A."/>
            <person name="Cheng J.-F."/>
            <person name="Goodwin L."/>
            <person name="Pitluck S."/>
            <person name="Lu M."/>
            <person name="Detter J.C."/>
            <person name="Han C."/>
            <person name="Tapia R."/>
            <person name="Land M."/>
            <person name="Hauser L."/>
            <person name="Kyrpides N."/>
            <person name="Ivanova N."/>
            <person name="Mikhailova N."/>
            <person name="Pagani I."/>
            <person name="Stams A.J.M."/>
            <person name="Plugge C.M."/>
            <person name="Muyzer G."/>
            <person name="Kuever J."/>
            <person name="Parshina S.N."/>
            <person name="Ivanova A.E."/>
            <person name="Nazina T.N."/>
            <person name="Brambilla E."/>
            <person name="Spring S."/>
            <person name="Klenk H.-P."/>
            <person name="Woyke T."/>
        </authorList>
    </citation>
    <scope>NUCLEOTIDE SEQUENCE [LARGE SCALE GENOMIC DNA]</scope>
    <source>
        <strain evidence="3">ATCC 23193 / DSM 2154 / NCIB 8452 / DL</strain>
    </source>
</reference>
<feature type="transmembrane region" description="Helical" evidence="1">
    <location>
        <begin position="88"/>
        <end position="106"/>
    </location>
</feature>
<organism evidence="2 3">
    <name type="scientific">Desulforamulus ruminis (strain ATCC 23193 / DSM 2154 / NCIMB 8452 / DL)</name>
    <name type="common">Desulfotomaculum ruminis</name>
    <dbReference type="NCBI Taxonomy" id="696281"/>
    <lineage>
        <taxon>Bacteria</taxon>
        <taxon>Bacillati</taxon>
        <taxon>Bacillota</taxon>
        <taxon>Clostridia</taxon>
        <taxon>Eubacteriales</taxon>
        <taxon>Peptococcaceae</taxon>
        <taxon>Desulforamulus</taxon>
    </lineage>
</organism>
<dbReference type="eggNOG" id="ENOG5033D3J">
    <property type="taxonomic scope" value="Bacteria"/>
</dbReference>
<dbReference type="Proteomes" id="UP000009234">
    <property type="component" value="Chromosome"/>
</dbReference>
<dbReference type="HOGENOM" id="CLU_1254281_0_0_9"/>
<protein>
    <submittedName>
        <fullName evidence="2">Uncharacterized protein</fullName>
    </submittedName>
</protein>
<feature type="transmembrane region" description="Helical" evidence="1">
    <location>
        <begin position="51"/>
        <end position="67"/>
    </location>
</feature>
<sequence length="220" mass="25508">MKKRMIGGLFFSLMIFGILFSFELSNGFCLGDYLLNKLGLKAWSNDEERLGLRYTFFYGLAFVIIGWRGAEKYLRDSRLIEFIKKRPFIFFLALILFVVPAVLEVSKDTYYWFQDDLKAIEYHSKESICHIDTEGERKKISGTISLTNHSKEVQEVALKLVDKEYFPEDIILKDDQGHSTYRLLPGQKDNLSFNFYIDKGKTAFDGASITGPEIRFIKKS</sequence>
<accession>F6DQX0</accession>
<gene>
    <name evidence="2" type="ordered locus">Desru_0404</name>
</gene>
<reference evidence="2 3" key="2">
    <citation type="journal article" date="2012" name="Stand. Genomic Sci.">
        <title>Complete genome sequence of the sulfate-reducing firmicute Desulfotomaculum ruminis type strain (DL(T)).</title>
        <authorList>
            <person name="Spring S."/>
            <person name="Visser M."/>
            <person name="Lu M."/>
            <person name="Copeland A."/>
            <person name="Lapidus A."/>
            <person name="Lucas S."/>
            <person name="Cheng J.F."/>
            <person name="Han C."/>
            <person name="Tapia R."/>
            <person name="Goodwin L.A."/>
            <person name="Pitluck S."/>
            <person name="Ivanova N."/>
            <person name="Land M."/>
            <person name="Hauser L."/>
            <person name="Larimer F."/>
            <person name="Rohde M."/>
            <person name="Goker M."/>
            <person name="Detter J.C."/>
            <person name="Kyrpides N.C."/>
            <person name="Woyke T."/>
            <person name="Schaap P.J."/>
            <person name="Plugge C.M."/>
            <person name="Muyzer G."/>
            <person name="Kuever J."/>
            <person name="Pereira I.A."/>
            <person name="Parshina S.N."/>
            <person name="Bernier-Latmani R."/>
            <person name="Stams A.J."/>
            <person name="Klenk H.P."/>
        </authorList>
    </citation>
    <scope>NUCLEOTIDE SEQUENCE [LARGE SCALE GENOMIC DNA]</scope>
    <source>
        <strain evidence="3">ATCC 23193 / DSM 2154 / NCIB 8452 / DL</strain>
    </source>
</reference>
<evidence type="ECO:0000313" key="2">
    <source>
        <dbReference type="EMBL" id="AEG58694.1"/>
    </source>
</evidence>
<evidence type="ECO:0000313" key="3">
    <source>
        <dbReference type="Proteomes" id="UP000009234"/>
    </source>
</evidence>
<evidence type="ECO:0000256" key="1">
    <source>
        <dbReference type="SAM" id="Phobius"/>
    </source>
</evidence>
<keyword evidence="3" id="KW-1185">Reference proteome</keyword>
<proteinExistence type="predicted"/>
<keyword evidence="1" id="KW-0812">Transmembrane</keyword>
<dbReference type="STRING" id="696281.Desru_0404"/>
<keyword evidence="1" id="KW-1133">Transmembrane helix</keyword>